<name>A0A914YT77_9BILA</name>
<dbReference type="GO" id="GO:0042144">
    <property type="term" value="P:vacuole fusion, non-autophagic"/>
    <property type="evidence" value="ECO:0007669"/>
    <property type="project" value="TreeGrafter"/>
</dbReference>
<feature type="domain" description="Vps16 N-terminal" evidence="4">
    <location>
        <begin position="6"/>
        <end position="407"/>
    </location>
</feature>
<comment type="similarity">
    <text evidence="1">Belongs to the VPS16 family.</text>
</comment>
<dbReference type="PIRSF" id="PIRSF007949">
    <property type="entry name" value="VPS16"/>
    <property type="match status" value="1"/>
</dbReference>
<dbReference type="PANTHER" id="PTHR12811">
    <property type="entry name" value="VACUOLAR PROTEIN SORTING VPS16"/>
    <property type="match status" value="1"/>
</dbReference>
<dbReference type="PANTHER" id="PTHR12811:SF0">
    <property type="entry name" value="VACUOLAR PROTEIN SORTING-ASSOCIATED PROTEIN 16 HOMOLOG"/>
    <property type="match status" value="1"/>
</dbReference>
<dbReference type="GO" id="GO:0006886">
    <property type="term" value="P:intracellular protein transport"/>
    <property type="evidence" value="ECO:0007669"/>
    <property type="project" value="InterPro"/>
</dbReference>
<proteinExistence type="inferred from homology"/>
<accession>A0A914YT77</accession>
<protein>
    <recommendedName>
        <fullName evidence="2">Vacuolar protein sorting-associated protein 16 homolog</fullName>
    </recommendedName>
</protein>
<evidence type="ECO:0000256" key="1">
    <source>
        <dbReference type="ARBA" id="ARBA00009250"/>
    </source>
</evidence>
<dbReference type="Pfam" id="PF04840">
    <property type="entry name" value="Vps16_C"/>
    <property type="match status" value="1"/>
</dbReference>
<sequence>MPTAFSNDWYLLGPTPLRKISLYKNTNLPFQEGCRFASCPYGGPIAIAQSDDRTNWNIIICNAKGNVFCSFAVTELYKLFWTKCQKLVVVYLNGEIRLYSVFGEELCVFDMNKKIRDIGFIHVTTFNKQDSNLETGLAMMDNSQRLFVVNNIVHRLIWTLSPLAKQTHEPSCLTVVHTGGRTSVVVCYEEQFFVGAQESSFEAVVEEWMFNEGGSYVAAQSSWDQSKIAFFHTSKCVQVTTSDLQYLLHTIVISSSPQSFTPQWCGSDVLAFRGSLNELIFYSMAGDEKTLTFSQPFWHNADSDGIRLFYQNESFLVTVVPADMENVLGLVSNKPGAFLFDAHERLLNREYLAFDCLANIYKQLLQGVDQCLNAAAHHFDPSVQKKLVLSASVGRATFPKYDNDKFVYIISILRCLNAIRQFGLPISFSELNELSLSALVDRVVELRGWPIALKICHVMAIPPEQGAIRIMGHWTHNLLESAAKSGKPIDSQILANKIFNQFVKLPDTSYADIAEIVFNKGKNFYELAKILLEREVDISRQVKMHLKFGNIETALELADKSRLPNLTYMVISHLKRTENPYEVERLLLRRTPHAAQLYQGSKREDSLEKLLALYEQQDDFLRQALHHLSNSQQGFGKFG</sequence>
<dbReference type="InterPro" id="IPR016534">
    <property type="entry name" value="VPS16"/>
</dbReference>
<keyword evidence="5" id="KW-1185">Reference proteome</keyword>
<evidence type="ECO:0000313" key="6">
    <source>
        <dbReference type="WBParaSite" id="PSU_v2.g3198.t1"/>
    </source>
</evidence>
<dbReference type="GO" id="GO:0030897">
    <property type="term" value="C:HOPS complex"/>
    <property type="evidence" value="ECO:0007669"/>
    <property type="project" value="TreeGrafter"/>
</dbReference>
<evidence type="ECO:0000256" key="2">
    <source>
        <dbReference type="ARBA" id="ARBA00017947"/>
    </source>
</evidence>
<dbReference type="AlphaFoldDB" id="A0A914YT77"/>
<evidence type="ECO:0000259" key="4">
    <source>
        <dbReference type="Pfam" id="PF04841"/>
    </source>
</evidence>
<dbReference type="Pfam" id="PF04841">
    <property type="entry name" value="Vps16_N"/>
    <property type="match status" value="1"/>
</dbReference>
<dbReference type="GO" id="GO:0005765">
    <property type="term" value="C:lysosomal membrane"/>
    <property type="evidence" value="ECO:0007669"/>
    <property type="project" value="TreeGrafter"/>
</dbReference>
<evidence type="ECO:0000313" key="5">
    <source>
        <dbReference type="Proteomes" id="UP000887577"/>
    </source>
</evidence>
<evidence type="ECO:0000259" key="3">
    <source>
        <dbReference type="Pfam" id="PF04840"/>
    </source>
</evidence>
<dbReference type="InterPro" id="IPR006925">
    <property type="entry name" value="Vps16_C"/>
</dbReference>
<dbReference type="GO" id="GO:0005768">
    <property type="term" value="C:endosome"/>
    <property type="evidence" value="ECO:0007669"/>
    <property type="project" value="TreeGrafter"/>
</dbReference>
<dbReference type="Proteomes" id="UP000887577">
    <property type="component" value="Unplaced"/>
</dbReference>
<dbReference type="WBParaSite" id="PSU_v2.g3198.t1">
    <property type="protein sequence ID" value="PSU_v2.g3198.t1"/>
    <property type="gene ID" value="PSU_v2.g3198"/>
</dbReference>
<organism evidence="5 6">
    <name type="scientific">Panagrolaimus superbus</name>
    <dbReference type="NCBI Taxonomy" id="310955"/>
    <lineage>
        <taxon>Eukaryota</taxon>
        <taxon>Metazoa</taxon>
        <taxon>Ecdysozoa</taxon>
        <taxon>Nematoda</taxon>
        <taxon>Chromadorea</taxon>
        <taxon>Rhabditida</taxon>
        <taxon>Tylenchina</taxon>
        <taxon>Panagrolaimomorpha</taxon>
        <taxon>Panagrolaimoidea</taxon>
        <taxon>Panagrolaimidae</taxon>
        <taxon>Panagrolaimus</taxon>
    </lineage>
</organism>
<reference evidence="6" key="1">
    <citation type="submission" date="2022-11" db="UniProtKB">
        <authorList>
            <consortium name="WormBaseParasite"/>
        </authorList>
    </citation>
    <scope>IDENTIFICATION</scope>
</reference>
<dbReference type="InterPro" id="IPR006926">
    <property type="entry name" value="Vps16_N"/>
</dbReference>
<dbReference type="GO" id="GO:0003779">
    <property type="term" value="F:actin binding"/>
    <property type="evidence" value="ECO:0007669"/>
    <property type="project" value="TreeGrafter"/>
</dbReference>
<feature type="domain" description="Vps16 C-terminal" evidence="3">
    <location>
        <begin position="509"/>
        <end position="631"/>
    </location>
</feature>
<dbReference type="GO" id="GO:0016197">
    <property type="term" value="P:endosomal transport"/>
    <property type="evidence" value="ECO:0007669"/>
    <property type="project" value="TreeGrafter"/>
</dbReference>